<dbReference type="AlphaFoldDB" id="E1IF62"/>
<comment type="caution">
    <text evidence="1">The sequence shown here is derived from an EMBL/GenBank/DDBJ whole genome shotgun (WGS) entry which is preliminary data.</text>
</comment>
<protein>
    <submittedName>
        <fullName evidence="1">Uncharacterized protein</fullName>
    </submittedName>
</protein>
<dbReference type="OrthoDB" id="9822985at2"/>
<proteinExistence type="predicted"/>
<keyword evidence="2" id="KW-1185">Reference proteome</keyword>
<organism evidence="1 2">
    <name type="scientific">Oscillochloris trichoides DG-6</name>
    <dbReference type="NCBI Taxonomy" id="765420"/>
    <lineage>
        <taxon>Bacteria</taxon>
        <taxon>Bacillati</taxon>
        <taxon>Chloroflexota</taxon>
        <taxon>Chloroflexia</taxon>
        <taxon>Chloroflexales</taxon>
        <taxon>Chloroflexineae</taxon>
        <taxon>Oscillochloridaceae</taxon>
        <taxon>Oscillochloris</taxon>
    </lineage>
</organism>
<dbReference type="STRING" id="765420.OSCT_1963"/>
<name>E1IF62_9CHLR</name>
<evidence type="ECO:0000313" key="1">
    <source>
        <dbReference type="EMBL" id="EFO80161.1"/>
    </source>
</evidence>
<dbReference type="HOGENOM" id="CLU_1093454_0_0_0"/>
<gene>
    <name evidence="1" type="ORF">OSCT_1963</name>
</gene>
<sequence>MASYSSLKPWLRGSIVLLLCTLAVIIPNGVAAQRSAVYEPNLDLGRVTKGDIDPNQIITYTVAVPSGKQIIVGAINVDAIQVLAGAAAPPEVTVTCPTTSGTQVMTAQNNRVVYCRPTSSAGTDVTVTIALKGASSATSAVSYALFVHRLDSSMGTTFRSLRYVGLNSTARHIQTFFMSNSDNSLTQRNLVFTPSSSYRAVALLYRADGSLMCGTLSPQTCQIYDQDGDYLDYYLVIMNAGDVGYTYDVEFVEP</sequence>
<evidence type="ECO:0000313" key="2">
    <source>
        <dbReference type="Proteomes" id="UP000054010"/>
    </source>
</evidence>
<dbReference type="EMBL" id="ADVR01000082">
    <property type="protein sequence ID" value="EFO80161.1"/>
    <property type="molecule type" value="Genomic_DNA"/>
</dbReference>
<dbReference type="Proteomes" id="UP000054010">
    <property type="component" value="Unassembled WGS sequence"/>
</dbReference>
<accession>E1IF62</accession>
<reference evidence="1 2" key="1">
    <citation type="journal article" date="2011" name="J. Bacteriol.">
        <title>Draft genome sequence of the anoxygenic filamentous phototrophic bacterium Oscillochloris trichoides subsp. DG-6.</title>
        <authorList>
            <person name="Kuznetsov B.B."/>
            <person name="Ivanovsky R.N."/>
            <person name="Keppen O.I."/>
            <person name="Sukhacheva M.V."/>
            <person name="Bumazhkin B.K."/>
            <person name="Patutina E.O."/>
            <person name="Beletsky A.V."/>
            <person name="Mardanov A.V."/>
            <person name="Baslerov R.V."/>
            <person name="Panteleeva A.N."/>
            <person name="Kolganova T.V."/>
            <person name="Ravin N.V."/>
            <person name="Skryabin K.G."/>
        </authorList>
    </citation>
    <scope>NUCLEOTIDE SEQUENCE [LARGE SCALE GENOMIC DNA]</scope>
    <source>
        <strain evidence="1 2">DG-6</strain>
    </source>
</reference>